<evidence type="ECO:0000313" key="10">
    <source>
        <dbReference type="Proteomes" id="UP000720189"/>
    </source>
</evidence>
<dbReference type="SMART" id="SM00066">
    <property type="entry name" value="GAL4"/>
    <property type="match status" value="1"/>
</dbReference>
<feature type="domain" description="Zn(2)-C6 fungal-type" evidence="8">
    <location>
        <begin position="14"/>
        <end position="44"/>
    </location>
</feature>
<dbReference type="PANTHER" id="PTHR31313">
    <property type="entry name" value="TY1 ENHANCER ACTIVATOR"/>
    <property type="match status" value="1"/>
</dbReference>
<keyword evidence="10" id="KW-1185">Reference proteome</keyword>
<dbReference type="PANTHER" id="PTHR31313:SF86">
    <property type="entry name" value="ZN(2)-C6 FUNGAL-TYPE DOMAIN-CONTAINING PROTEIN"/>
    <property type="match status" value="1"/>
</dbReference>
<keyword evidence="3" id="KW-0862">Zinc</keyword>
<evidence type="ECO:0000259" key="8">
    <source>
        <dbReference type="PROSITE" id="PS50048"/>
    </source>
</evidence>
<proteinExistence type="predicted"/>
<evidence type="ECO:0000256" key="1">
    <source>
        <dbReference type="ARBA" id="ARBA00004123"/>
    </source>
</evidence>
<keyword evidence="6" id="KW-0804">Transcription</keyword>
<dbReference type="CDD" id="cd12148">
    <property type="entry name" value="fungal_TF_MHR"/>
    <property type="match status" value="1"/>
</dbReference>
<protein>
    <submittedName>
        <fullName evidence="9">Fungal-specific transcription factor domain-containing protein</fullName>
    </submittedName>
</protein>
<dbReference type="CDD" id="cd00067">
    <property type="entry name" value="GAL4"/>
    <property type="match status" value="1"/>
</dbReference>
<evidence type="ECO:0000256" key="4">
    <source>
        <dbReference type="ARBA" id="ARBA00023015"/>
    </source>
</evidence>
<evidence type="ECO:0000313" key="9">
    <source>
        <dbReference type="EMBL" id="KAH7240835.1"/>
    </source>
</evidence>
<dbReference type="Pfam" id="PF04082">
    <property type="entry name" value="Fungal_trans"/>
    <property type="match status" value="1"/>
</dbReference>
<dbReference type="Pfam" id="PF00172">
    <property type="entry name" value="Zn_clus"/>
    <property type="match status" value="1"/>
</dbReference>
<dbReference type="PROSITE" id="PS00463">
    <property type="entry name" value="ZN2_CY6_FUNGAL_1"/>
    <property type="match status" value="1"/>
</dbReference>
<reference evidence="9" key="1">
    <citation type="journal article" date="2021" name="Nat. Commun.">
        <title>Genetic determinants of endophytism in the Arabidopsis root mycobiome.</title>
        <authorList>
            <person name="Mesny F."/>
            <person name="Miyauchi S."/>
            <person name="Thiergart T."/>
            <person name="Pickel B."/>
            <person name="Atanasova L."/>
            <person name="Karlsson M."/>
            <person name="Huettel B."/>
            <person name="Barry K.W."/>
            <person name="Haridas S."/>
            <person name="Chen C."/>
            <person name="Bauer D."/>
            <person name="Andreopoulos W."/>
            <person name="Pangilinan J."/>
            <person name="LaButti K."/>
            <person name="Riley R."/>
            <person name="Lipzen A."/>
            <person name="Clum A."/>
            <person name="Drula E."/>
            <person name="Henrissat B."/>
            <person name="Kohler A."/>
            <person name="Grigoriev I.V."/>
            <person name="Martin F.M."/>
            <person name="Hacquard S."/>
        </authorList>
    </citation>
    <scope>NUCLEOTIDE SEQUENCE</scope>
    <source>
        <strain evidence="9">MPI-CAGE-AT-0023</strain>
    </source>
</reference>
<dbReference type="EMBL" id="JAGMUX010000013">
    <property type="protein sequence ID" value="KAH7240835.1"/>
    <property type="molecule type" value="Genomic_DNA"/>
</dbReference>
<dbReference type="SUPFAM" id="SSF57701">
    <property type="entry name" value="Zn2/Cys6 DNA-binding domain"/>
    <property type="match status" value="1"/>
</dbReference>
<dbReference type="Gene3D" id="4.10.240.10">
    <property type="entry name" value="Zn(2)-C6 fungal-type DNA-binding domain"/>
    <property type="match status" value="1"/>
</dbReference>
<dbReference type="GO" id="GO:0000981">
    <property type="term" value="F:DNA-binding transcription factor activity, RNA polymerase II-specific"/>
    <property type="evidence" value="ECO:0007669"/>
    <property type="project" value="InterPro"/>
</dbReference>
<keyword evidence="5" id="KW-0238">DNA-binding</keyword>
<comment type="subcellular location">
    <subcellularLocation>
        <location evidence="1">Nucleus</location>
    </subcellularLocation>
</comment>
<dbReference type="Proteomes" id="UP000720189">
    <property type="component" value="Unassembled WGS sequence"/>
</dbReference>
<dbReference type="PROSITE" id="PS50048">
    <property type="entry name" value="ZN2_CY6_FUNGAL_2"/>
    <property type="match status" value="1"/>
</dbReference>
<dbReference type="GO" id="GO:0005634">
    <property type="term" value="C:nucleus"/>
    <property type="evidence" value="ECO:0007669"/>
    <property type="project" value="UniProtKB-SubCell"/>
</dbReference>
<dbReference type="GO" id="GO:0003677">
    <property type="term" value="F:DNA binding"/>
    <property type="evidence" value="ECO:0007669"/>
    <property type="project" value="UniProtKB-KW"/>
</dbReference>
<keyword evidence="4" id="KW-0805">Transcription regulation</keyword>
<dbReference type="OrthoDB" id="4161332at2759"/>
<organism evidence="9 10">
    <name type="scientific">Fusarium redolens</name>
    <dbReference type="NCBI Taxonomy" id="48865"/>
    <lineage>
        <taxon>Eukaryota</taxon>
        <taxon>Fungi</taxon>
        <taxon>Dikarya</taxon>
        <taxon>Ascomycota</taxon>
        <taxon>Pezizomycotina</taxon>
        <taxon>Sordariomycetes</taxon>
        <taxon>Hypocreomycetidae</taxon>
        <taxon>Hypocreales</taxon>
        <taxon>Nectriaceae</taxon>
        <taxon>Fusarium</taxon>
        <taxon>Fusarium redolens species complex</taxon>
    </lineage>
</organism>
<keyword evidence="2" id="KW-0479">Metal-binding</keyword>
<evidence type="ECO:0000256" key="2">
    <source>
        <dbReference type="ARBA" id="ARBA00022723"/>
    </source>
</evidence>
<sequence length="734" mass="82023">MKTSQRRSQRASAACDFCRRRKLGCDNAKPKCENCQGRAIECTYSQRTAQARPSNARIHKLEEENARLREQLCLRSPEQSVHSDTQQGEIHLADRPTPIELVPTQDGINGQAHQAKAEPVSLSCHLTTGQPEGAAFHGPSSGAIDVGTAEDSTRGTVSSDDIAKKNQLLAETTRQRQLEKVNMRAGKLKFGDVDPKVGMDILSKFWNRQHYMGSIVYRPTFMRDMACSGPYYSDLLLRAMLFAGSMNTVDAAALRNTGKLNSIGRPYRNKFEQALHACGSQVLFKSEITTIQALLVVADALFSWCNERSLSWHYLGIAISMIIDLGLHIDGPARRSSKKASAEDTEIERRVFWATFISDKVQSIYQGRPTRLREHDNRVPIVFLDEYDELEDFHTRTYSAQPAQLDCPTYSVSTFEQLCKLSLIMDRILCALYAEKNDAKSADELWQIAQSLQHDLQSWKDGLPDHLRVDLNDAASSNILPHNLSLMALCNSLIILIYRPFLSEGHLTSVSTTIAPEAFFNCVTAAIEIHQILQLYKQHFCFRTAPYFISYATYVSATIHVRMAAQKGQGSQAHVCLKNCLEILSEQQTWCHAPKRTMKILLGIMNRLGVNVGEFVAIEPTSCQDGHLGEVGMPEVAEVVPDITYQVPGMSMMQQLTPDTAVDFSDMELSDFDIDQVIQSFVFEAPALTESDFVPLLHGVPQPDFNDYGAGNEALMGQDMMVFDNLFGFDSSTY</sequence>
<dbReference type="InterPro" id="IPR001138">
    <property type="entry name" value="Zn2Cys6_DnaBD"/>
</dbReference>
<dbReference type="InterPro" id="IPR036864">
    <property type="entry name" value="Zn2-C6_fun-type_DNA-bd_sf"/>
</dbReference>
<evidence type="ECO:0000256" key="5">
    <source>
        <dbReference type="ARBA" id="ARBA00023125"/>
    </source>
</evidence>
<keyword evidence="7" id="KW-0539">Nucleus</keyword>
<dbReference type="GO" id="GO:0008270">
    <property type="term" value="F:zinc ion binding"/>
    <property type="evidence" value="ECO:0007669"/>
    <property type="project" value="InterPro"/>
</dbReference>
<dbReference type="RefSeq" id="XP_046046349.1">
    <property type="nucleotide sequence ID" value="XM_046199862.1"/>
</dbReference>
<evidence type="ECO:0000256" key="7">
    <source>
        <dbReference type="ARBA" id="ARBA00023242"/>
    </source>
</evidence>
<accession>A0A9P9GJX4</accession>
<evidence type="ECO:0000256" key="3">
    <source>
        <dbReference type="ARBA" id="ARBA00022833"/>
    </source>
</evidence>
<dbReference type="InterPro" id="IPR051615">
    <property type="entry name" value="Transcr_Regulatory_Elem"/>
</dbReference>
<gene>
    <name evidence="9" type="ORF">BKA55DRAFT_693082</name>
</gene>
<dbReference type="AlphaFoldDB" id="A0A9P9GJX4"/>
<comment type="caution">
    <text evidence="9">The sequence shown here is derived from an EMBL/GenBank/DDBJ whole genome shotgun (WGS) entry which is preliminary data.</text>
</comment>
<name>A0A9P9GJX4_FUSRE</name>
<dbReference type="GeneID" id="70229816"/>
<evidence type="ECO:0000256" key="6">
    <source>
        <dbReference type="ARBA" id="ARBA00023163"/>
    </source>
</evidence>
<dbReference type="InterPro" id="IPR007219">
    <property type="entry name" value="XnlR_reg_dom"/>
</dbReference>
<dbReference type="GO" id="GO:0006351">
    <property type="term" value="P:DNA-templated transcription"/>
    <property type="evidence" value="ECO:0007669"/>
    <property type="project" value="InterPro"/>
</dbReference>
<dbReference type="SMART" id="SM00906">
    <property type="entry name" value="Fungal_trans"/>
    <property type="match status" value="1"/>
</dbReference>